<evidence type="ECO:0000313" key="3">
    <source>
        <dbReference type="Proteomes" id="UP000694546"/>
    </source>
</evidence>
<keyword evidence="3" id="KW-1185">Reference proteome</keyword>
<dbReference type="Ensembl" id="ENSGMOT00000056755.1">
    <property type="protein sequence ID" value="ENSGMOP00000031330.1"/>
    <property type="gene ID" value="ENSGMOG00000028661.1"/>
</dbReference>
<evidence type="ECO:0000313" key="2">
    <source>
        <dbReference type="Ensembl" id="ENSGMOP00000031330.1"/>
    </source>
</evidence>
<proteinExistence type="predicted"/>
<reference evidence="2" key="2">
    <citation type="submission" date="2025-09" db="UniProtKB">
        <authorList>
            <consortium name="Ensembl"/>
        </authorList>
    </citation>
    <scope>IDENTIFICATION</scope>
</reference>
<evidence type="ECO:0000256" key="1">
    <source>
        <dbReference type="SAM" id="MobiDB-lite"/>
    </source>
</evidence>
<sequence length="70" mass="7787">NGPIKSLYNQSAGPVMTTPRPSCHRGRDDYHKAHLHNIVFMPLWTPYILPPVIATRLRPVSASLSTSALH</sequence>
<name>A0A8C5AF79_GADMO</name>
<dbReference type="AlphaFoldDB" id="A0A8C5AF79"/>
<feature type="region of interest" description="Disordered" evidence="1">
    <location>
        <begin position="1"/>
        <end position="25"/>
    </location>
</feature>
<protein>
    <submittedName>
        <fullName evidence="2">Uncharacterized protein</fullName>
    </submittedName>
</protein>
<dbReference type="Proteomes" id="UP000694546">
    <property type="component" value="Chromosome 6"/>
</dbReference>
<accession>A0A8C5AF79</accession>
<reference evidence="2" key="1">
    <citation type="submission" date="2025-08" db="UniProtKB">
        <authorList>
            <consortium name="Ensembl"/>
        </authorList>
    </citation>
    <scope>IDENTIFICATION</scope>
</reference>
<organism evidence="2 3">
    <name type="scientific">Gadus morhua</name>
    <name type="common">Atlantic cod</name>
    <dbReference type="NCBI Taxonomy" id="8049"/>
    <lineage>
        <taxon>Eukaryota</taxon>
        <taxon>Metazoa</taxon>
        <taxon>Chordata</taxon>
        <taxon>Craniata</taxon>
        <taxon>Vertebrata</taxon>
        <taxon>Euteleostomi</taxon>
        <taxon>Actinopterygii</taxon>
        <taxon>Neopterygii</taxon>
        <taxon>Teleostei</taxon>
        <taxon>Neoteleostei</taxon>
        <taxon>Acanthomorphata</taxon>
        <taxon>Zeiogadaria</taxon>
        <taxon>Gadariae</taxon>
        <taxon>Gadiformes</taxon>
        <taxon>Gadoidei</taxon>
        <taxon>Gadidae</taxon>
        <taxon>Gadus</taxon>
    </lineage>
</organism>